<dbReference type="SMART" id="SM00460">
    <property type="entry name" value="TGc"/>
    <property type="match status" value="1"/>
</dbReference>
<dbReference type="PANTHER" id="PTHR38339:SF1">
    <property type="entry name" value="TRANSGLUTAMINASE-LIKE DOMAIN-CONTAINING PROTEIN"/>
    <property type="match status" value="1"/>
</dbReference>
<sequence>MIRRREFLAAGAAFAVAPRAFAAVAFDPRPDRWRSYAVTTKIEIRNPGAGACHAWIPLPQQSGFAFQRFDTNTWDGNAARIQTEHDSHYGADYLHVVWAEGEKAPVFSVTSNFATQDRFVDLSKPGKSTDRLTTAERNLYLSSTKLLPTGGVVGAVSDNITRGARTDLAKVRAIYDWVVENSYRDPNTRGCGSGDIMEMLRTDNFGGKCADLNGLFVALVRAAGVPARDVYGIRVVPSRFGFKALGASSTNITKAQHCRSEVFLDSYGWVAMDPADVRKVMLEEQQGGVGSADNTKDGRLRGLPAVDEKVVAARKTLFGAWEGNWLAYNTAHDLRLPGSKSAEANGFLMYPEVEVGGERRDCLLPDTVSYTITAAERTA</sequence>
<feature type="signal peptide" evidence="1">
    <location>
        <begin position="1"/>
        <end position="22"/>
    </location>
</feature>
<dbReference type="InterPro" id="IPR038765">
    <property type="entry name" value="Papain-like_cys_pep_sf"/>
</dbReference>
<feature type="chain" id="PRO_5035768300" evidence="1">
    <location>
        <begin position="23"/>
        <end position="379"/>
    </location>
</feature>
<keyword evidence="1" id="KW-0732">Signal</keyword>
<proteinExistence type="predicted"/>
<dbReference type="EMBL" id="BOPV01000001">
    <property type="protein sequence ID" value="GIL41353.1"/>
    <property type="molecule type" value="Genomic_DNA"/>
</dbReference>
<dbReference type="Gene3D" id="3.10.620.30">
    <property type="match status" value="1"/>
</dbReference>
<reference evidence="3" key="1">
    <citation type="submission" date="2021-02" db="EMBL/GenBank/DDBJ databases">
        <title>Genome sequence of Rhodospirillales sp. strain TMPK1 isolated from soil.</title>
        <authorList>
            <person name="Nakai R."/>
            <person name="Kusada H."/>
            <person name="Tamaki H."/>
        </authorList>
    </citation>
    <scope>NUCLEOTIDE SEQUENCE</scope>
    <source>
        <strain evidence="3">TMPK1</strain>
    </source>
</reference>
<dbReference type="Proteomes" id="UP000681075">
    <property type="component" value="Unassembled WGS sequence"/>
</dbReference>
<dbReference type="InterPro" id="IPR002931">
    <property type="entry name" value="Transglutaminase-like"/>
</dbReference>
<dbReference type="PANTHER" id="PTHR38339">
    <property type="entry name" value="TRANSGLUTAMINASE DOMAIN PROTEIN"/>
    <property type="match status" value="1"/>
</dbReference>
<organism evidence="3 4">
    <name type="scientific">Roseiterribacter gracilis</name>
    <dbReference type="NCBI Taxonomy" id="2812848"/>
    <lineage>
        <taxon>Bacteria</taxon>
        <taxon>Pseudomonadati</taxon>
        <taxon>Pseudomonadota</taxon>
        <taxon>Alphaproteobacteria</taxon>
        <taxon>Rhodospirillales</taxon>
        <taxon>Roseiterribacteraceae</taxon>
        <taxon>Roseiterribacter</taxon>
    </lineage>
</organism>
<accession>A0A8S8XD35</accession>
<feature type="domain" description="Transglutaminase-like" evidence="2">
    <location>
        <begin position="201"/>
        <end position="276"/>
    </location>
</feature>
<dbReference type="Pfam" id="PF01841">
    <property type="entry name" value="Transglut_core"/>
    <property type="match status" value="1"/>
</dbReference>
<comment type="caution">
    <text evidence="3">The sequence shown here is derived from an EMBL/GenBank/DDBJ whole genome shotgun (WGS) entry which is preliminary data.</text>
</comment>
<evidence type="ECO:0000313" key="4">
    <source>
        <dbReference type="Proteomes" id="UP000681075"/>
    </source>
</evidence>
<evidence type="ECO:0000256" key="1">
    <source>
        <dbReference type="SAM" id="SignalP"/>
    </source>
</evidence>
<dbReference type="SUPFAM" id="SSF54001">
    <property type="entry name" value="Cysteine proteinases"/>
    <property type="match status" value="1"/>
</dbReference>
<evidence type="ECO:0000259" key="2">
    <source>
        <dbReference type="SMART" id="SM00460"/>
    </source>
</evidence>
<name>A0A8S8XD35_9PROT</name>
<gene>
    <name evidence="3" type="ORF">TMPK1_35900</name>
</gene>
<dbReference type="RefSeq" id="WP_420244803.1">
    <property type="nucleotide sequence ID" value="NZ_BOPV01000001.1"/>
</dbReference>
<keyword evidence="4" id="KW-1185">Reference proteome</keyword>
<dbReference type="AlphaFoldDB" id="A0A8S8XD35"/>
<evidence type="ECO:0000313" key="3">
    <source>
        <dbReference type="EMBL" id="GIL41353.1"/>
    </source>
</evidence>
<protein>
    <submittedName>
        <fullName evidence="3">Transglutaminase</fullName>
    </submittedName>
</protein>